<evidence type="ECO:0000256" key="3">
    <source>
        <dbReference type="ARBA" id="ARBA00022989"/>
    </source>
</evidence>
<evidence type="ECO:0000313" key="8">
    <source>
        <dbReference type="Proteomes" id="UP000243579"/>
    </source>
</evidence>
<dbReference type="InterPro" id="IPR007271">
    <property type="entry name" value="Nuc_sug_transpt"/>
</dbReference>
<organism evidence="7 8">
    <name type="scientific">Achlya hypogyna</name>
    <name type="common">Oomycete</name>
    <name type="synonym">Protoachlya hypogyna</name>
    <dbReference type="NCBI Taxonomy" id="1202772"/>
    <lineage>
        <taxon>Eukaryota</taxon>
        <taxon>Sar</taxon>
        <taxon>Stramenopiles</taxon>
        <taxon>Oomycota</taxon>
        <taxon>Saprolegniomycetes</taxon>
        <taxon>Saprolegniales</taxon>
        <taxon>Achlyaceae</taxon>
        <taxon>Achlya</taxon>
    </lineage>
</organism>
<gene>
    <name evidence="7" type="ORF">ACHHYP_20383</name>
</gene>
<dbReference type="PANTHER" id="PTHR10231">
    <property type="entry name" value="NUCLEOTIDE-SUGAR TRANSMEMBRANE TRANSPORTER"/>
    <property type="match status" value="1"/>
</dbReference>
<dbReference type="OrthoDB" id="408493at2759"/>
<dbReference type="Pfam" id="PF04142">
    <property type="entry name" value="Nuc_sug_transp"/>
    <property type="match status" value="1"/>
</dbReference>
<evidence type="ECO:0000256" key="5">
    <source>
        <dbReference type="SAM" id="Phobius"/>
    </source>
</evidence>
<feature type="transmembrane region" description="Helical" evidence="5">
    <location>
        <begin position="282"/>
        <end position="302"/>
    </location>
</feature>
<proteinExistence type="predicted"/>
<keyword evidence="3 5" id="KW-1133">Transmembrane helix</keyword>
<keyword evidence="6" id="KW-0732">Signal</keyword>
<dbReference type="SUPFAM" id="SSF103481">
    <property type="entry name" value="Multidrug resistance efflux transporter EmrE"/>
    <property type="match status" value="1"/>
</dbReference>
<feature type="transmembrane region" description="Helical" evidence="5">
    <location>
        <begin position="192"/>
        <end position="212"/>
    </location>
</feature>
<comment type="caution">
    <text evidence="7">The sequence shown here is derived from an EMBL/GenBank/DDBJ whole genome shotgun (WGS) entry which is preliminary data.</text>
</comment>
<feature type="transmembrane region" description="Helical" evidence="5">
    <location>
        <begin position="256"/>
        <end position="276"/>
    </location>
</feature>
<evidence type="ECO:0000256" key="1">
    <source>
        <dbReference type="ARBA" id="ARBA00004141"/>
    </source>
</evidence>
<feature type="transmembrane region" description="Helical" evidence="5">
    <location>
        <begin position="128"/>
        <end position="146"/>
    </location>
</feature>
<evidence type="ECO:0000256" key="4">
    <source>
        <dbReference type="ARBA" id="ARBA00023136"/>
    </source>
</evidence>
<feature type="transmembrane region" description="Helical" evidence="5">
    <location>
        <begin position="161"/>
        <end position="180"/>
    </location>
</feature>
<protein>
    <submittedName>
        <fullName evidence="7">CMP-sialic acid transporter 5-like</fullName>
    </submittedName>
</protein>
<evidence type="ECO:0000256" key="6">
    <source>
        <dbReference type="SAM" id="SignalP"/>
    </source>
</evidence>
<keyword evidence="4 5" id="KW-0472">Membrane</keyword>
<dbReference type="InterPro" id="IPR037185">
    <property type="entry name" value="EmrE-like"/>
</dbReference>
<dbReference type="GO" id="GO:0015165">
    <property type="term" value="F:pyrimidine nucleotide-sugar transmembrane transporter activity"/>
    <property type="evidence" value="ECO:0007669"/>
    <property type="project" value="InterPro"/>
</dbReference>
<evidence type="ECO:0000313" key="7">
    <source>
        <dbReference type="EMBL" id="OQR87431.1"/>
    </source>
</evidence>
<feature type="transmembrane region" description="Helical" evidence="5">
    <location>
        <begin position="224"/>
        <end position="244"/>
    </location>
</feature>
<dbReference type="EMBL" id="JNBR01001442">
    <property type="protein sequence ID" value="OQR87431.1"/>
    <property type="molecule type" value="Genomic_DNA"/>
</dbReference>
<evidence type="ECO:0000256" key="2">
    <source>
        <dbReference type="ARBA" id="ARBA00022692"/>
    </source>
</evidence>
<name>A0A1V9YP25_ACHHY</name>
<reference evidence="7 8" key="1">
    <citation type="journal article" date="2014" name="Genome Biol. Evol.">
        <title>The secreted proteins of Achlya hypogyna and Thraustotheca clavata identify the ancestral oomycete secretome and reveal gene acquisitions by horizontal gene transfer.</title>
        <authorList>
            <person name="Misner I."/>
            <person name="Blouin N."/>
            <person name="Leonard G."/>
            <person name="Richards T.A."/>
            <person name="Lane C.E."/>
        </authorList>
    </citation>
    <scope>NUCLEOTIDE SEQUENCE [LARGE SCALE GENOMIC DNA]</scope>
    <source>
        <strain evidence="7 8">ATCC 48635</strain>
    </source>
</reference>
<accession>A0A1V9YP25</accession>
<keyword evidence="8" id="KW-1185">Reference proteome</keyword>
<dbReference type="AlphaFoldDB" id="A0A1V9YP25"/>
<dbReference type="Proteomes" id="UP000243579">
    <property type="component" value="Unassembled WGS sequence"/>
</dbReference>
<keyword evidence="2 5" id="KW-0812">Transmembrane</keyword>
<feature type="chain" id="PRO_5012235536" evidence="6">
    <location>
        <begin position="29"/>
        <end position="310"/>
    </location>
</feature>
<feature type="signal peptide" evidence="6">
    <location>
        <begin position="1"/>
        <end position="28"/>
    </location>
</feature>
<comment type="subcellular location">
    <subcellularLocation>
        <location evidence="1">Membrane</location>
        <topology evidence="1">Multi-pass membrane protein</topology>
    </subcellularLocation>
</comment>
<dbReference type="GO" id="GO:0000139">
    <property type="term" value="C:Golgi membrane"/>
    <property type="evidence" value="ECO:0007669"/>
    <property type="project" value="InterPro"/>
</dbReference>
<sequence>MARGTTVACMAALALQFGLQPLLNRAFAGDVRSRSLLVVVCEGAKLALAAGTLALKSRVVPMAPWSLAESVRLSGLPAVTYAVQNVLIQLSMQHLSPLEFNLINQTKLLWTAVFVYLLLHKPFSVQQCGAMVMLVVASVLLSGGNADDADVDAALTMDRFYYGYVPVVGASVLSGVGAALTQQSLQTHGRDASVVTMELCVYGALFLVANLVASPGAVVDLTGWTPYTLIPVVTNAMGGLLVGTVTQLAGGIMKSYALIGGILLTGIVEAALSDAAVLSPRVYIATALVIASMYIYSMYPYVPKTKAKTA</sequence>